<feature type="compositionally biased region" description="Basic and acidic residues" evidence="12">
    <location>
        <begin position="1"/>
        <end position="17"/>
    </location>
</feature>
<keyword evidence="9" id="KW-0539">Nucleus</keyword>
<reference evidence="16" key="1">
    <citation type="journal article" date="2017" name="Nat. Commun.">
        <title>The North American bullfrog draft genome provides insight into hormonal regulation of long noncoding RNA.</title>
        <authorList>
            <person name="Hammond S.A."/>
            <person name="Warren R.L."/>
            <person name="Vandervalk B.P."/>
            <person name="Kucuk E."/>
            <person name="Khan H."/>
            <person name="Gibb E.A."/>
            <person name="Pandoh P."/>
            <person name="Kirk H."/>
            <person name="Zhao Y."/>
            <person name="Jones M."/>
            <person name="Mungall A.J."/>
            <person name="Coope R."/>
            <person name="Pleasance S."/>
            <person name="Moore R.A."/>
            <person name="Holt R.A."/>
            <person name="Round J.M."/>
            <person name="Ohora S."/>
            <person name="Walle B.V."/>
            <person name="Veldhoen N."/>
            <person name="Helbing C.C."/>
            <person name="Birol I."/>
        </authorList>
    </citation>
    <scope>NUCLEOTIDE SEQUENCE [LARGE SCALE GENOMIC DNA]</scope>
</reference>
<evidence type="ECO:0000256" key="2">
    <source>
        <dbReference type="ARBA" id="ARBA00004123"/>
    </source>
</evidence>
<dbReference type="SUPFAM" id="SSF57716">
    <property type="entry name" value="Glucocorticoid receptor-like (DNA-binding domain)"/>
    <property type="match status" value="1"/>
</dbReference>
<evidence type="ECO:0000256" key="7">
    <source>
        <dbReference type="ARBA" id="ARBA00022833"/>
    </source>
</evidence>
<evidence type="ECO:0000256" key="8">
    <source>
        <dbReference type="ARBA" id="ARBA00023125"/>
    </source>
</evidence>
<evidence type="ECO:0000256" key="5">
    <source>
        <dbReference type="ARBA" id="ARBA00022737"/>
    </source>
</evidence>
<evidence type="ECO:0000256" key="4">
    <source>
        <dbReference type="ARBA" id="ARBA00022723"/>
    </source>
</evidence>
<dbReference type="GO" id="GO:0010468">
    <property type="term" value="P:regulation of gene expression"/>
    <property type="evidence" value="ECO:0007669"/>
    <property type="project" value="TreeGrafter"/>
</dbReference>
<comment type="subcellular location">
    <subcellularLocation>
        <location evidence="2">Nucleus</location>
    </subcellularLocation>
</comment>
<dbReference type="InterPro" id="IPR013087">
    <property type="entry name" value="Znf_C2H2_type"/>
</dbReference>
<protein>
    <submittedName>
        <fullName evidence="15">Uncharacterized protein</fullName>
    </submittedName>
</protein>
<dbReference type="SUPFAM" id="SSF57667">
    <property type="entry name" value="beta-beta-alpha zinc fingers"/>
    <property type="match status" value="2"/>
</dbReference>
<feature type="compositionally biased region" description="Polar residues" evidence="12">
    <location>
        <begin position="300"/>
        <end position="311"/>
    </location>
</feature>
<dbReference type="AlphaFoldDB" id="A0A2G9QH26"/>
<keyword evidence="8 11" id="KW-0238">DNA-binding</keyword>
<organism evidence="15 16">
    <name type="scientific">Aquarana catesbeiana</name>
    <name type="common">American bullfrog</name>
    <name type="synonym">Rana catesbeiana</name>
    <dbReference type="NCBI Taxonomy" id="8400"/>
    <lineage>
        <taxon>Eukaryota</taxon>
        <taxon>Metazoa</taxon>
        <taxon>Chordata</taxon>
        <taxon>Craniata</taxon>
        <taxon>Vertebrata</taxon>
        <taxon>Euteleostomi</taxon>
        <taxon>Amphibia</taxon>
        <taxon>Batrachia</taxon>
        <taxon>Anura</taxon>
        <taxon>Neobatrachia</taxon>
        <taxon>Ranoidea</taxon>
        <taxon>Ranidae</taxon>
        <taxon>Aquarana</taxon>
    </lineage>
</organism>
<dbReference type="InterPro" id="IPR006612">
    <property type="entry name" value="THAP_Znf"/>
</dbReference>
<dbReference type="GO" id="GO:0003677">
    <property type="term" value="F:DNA binding"/>
    <property type="evidence" value="ECO:0007669"/>
    <property type="project" value="UniProtKB-UniRule"/>
</dbReference>
<dbReference type="Pfam" id="PF00096">
    <property type="entry name" value="zf-C2H2"/>
    <property type="match status" value="2"/>
</dbReference>
<feature type="domain" description="C2H2-type" evidence="13">
    <location>
        <begin position="590"/>
        <end position="617"/>
    </location>
</feature>
<proteinExistence type="inferred from homology"/>
<accession>A0A2G9QH26</accession>
<evidence type="ECO:0000313" key="16">
    <source>
        <dbReference type="Proteomes" id="UP000228934"/>
    </source>
</evidence>
<evidence type="ECO:0000256" key="6">
    <source>
        <dbReference type="ARBA" id="ARBA00022771"/>
    </source>
</evidence>
<evidence type="ECO:0000256" key="11">
    <source>
        <dbReference type="PROSITE-ProRule" id="PRU00309"/>
    </source>
</evidence>
<dbReference type="FunFam" id="3.30.160.60:FF:000478">
    <property type="entry name" value="Zinc finger protein 133"/>
    <property type="match status" value="1"/>
</dbReference>
<dbReference type="GO" id="GO:0008270">
    <property type="term" value="F:zinc ion binding"/>
    <property type="evidence" value="ECO:0007669"/>
    <property type="project" value="UniProtKB-KW"/>
</dbReference>
<evidence type="ECO:0000256" key="9">
    <source>
        <dbReference type="ARBA" id="ARBA00023242"/>
    </source>
</evidence>
<comment type="similarity">
    <text evidence="3">Belongs to the krueppel C2H2-type zinc-finger protein family.</text>
</comment>
<comment type="function">
    <text evidence="1">May be involved in transcriptional regulation.</text>
</comment>
<dbReference type="PROSITE" id="PS50157">
    <property type="entry name" value="ZINC_FINGER_C2H2_2"/>
    <property type="match status" value="4"/>
</dbReference>
<dbReference type="Pfam" id="PF05485">
    <property type="entry name" value="THAP"/>
    <property type="match status" value="1"/>
</dbReference>
<dbReference type="PANTHER" id="PTHR16515:SF49">
    <property type="entry name" value="GASTRULA ZINC FINGER PROTEIN XLCGF49.1-LIKE-RELATED"/>
    <property type="match status" value="1"/>
</dbReference>
<feature type="domain" description="C2H2-type" evidence="13">
    <location>
        <begin position="618"/>
        <end position="645"/>
    </location>
</feature>
<evidence type="ECO:0000313" key="15">
    <source>
        <dbReference type="EMBL" id="PIO14938.1"/>
    </source>
</evidence>
<dbReference type="SMART" id="SM00692">
    <property type="entry name" value="DM3"/>
    <property type="match status" value="1"/>
</dbReference>
<keyword evidence="5" id="KW-0677">Repeat</keyword>
<evidence type="ECO:0000259" key="13">
    <source>
        <dbReference type="PROSITE" id="PS50157"/>
    </source>
</evidence>
<dbReference type="InterPro" id="IPR050331">
    <property type="entry name" value="Zinc_finger"/>
</dbReference>
<evidence type="ECO:0000256" key="12">
    <source>
        <dbReference type="SAM" id="MobiDB-lite"/>
    </source>
</evidence>
<keyword evidence="16" id="KW-1185">Reference proteome</keyword>
<dbReference type="SMART" id="SM00980">
    <property type="entry name" value="THAP"/>
    <property type="match status" value="1"/>
</dbReference>
<dbReference type="GO" id="GO:0005634">
    <property type="term" value="C:nucleus"/>
    <property type="evidence" value="ECO:0007669"/>
    <property type="project" value="UniProtKB-SubCell"/>
</dbReference>
<keyword evidence="6 10" id="KW-0863">Zinc-finger</keyword>
<keyword evidence="7" id="KW-0862">Zinc</keyword>
<feature type="region of interest" description="Disordered" evidence="12">
    <location>
        <begin position="300"/>
        <end position="320"/>
    </location>
</feature>
<evidence type="ECO:0000256" key="3">
    <source>
        <dbReference type="ARBA" id="ARBA00006991"/>
    </source>
</evidence>
<dbReference type="Proteomes" id="UP000228934">
    <property type="component" value="Unassembled WGS sequence"/>
</dbReference>
<dbReference type="Gene3D" id="3.30.160.60">
    <property type="entry name" value="Classic Zinc Finger"/>
    <property type="match status" value="4"/>
</dbReference>
<evidence type="ECO:0000256" key="10">
    <source>
        <dbReference type="PROSITE-ProRule" id="PRU00042"/>
    </source>
</evidence>
<dbReference type="InterPro" id="IPR036236">
    <property type="entry name" value="Znf_C2H2_sf"/>
</dbReference>
<evidence type="ECO:0000256" key="1">
    <source>
        <dbReference type="ARBA" id="ARBA00003767"/>
    </source>
</evidence>
<feature type="domain" description="THAP-type" evidence="14">
    <location>
        <begin position="34"/>
        <end position="127"/>
    </location>
</feature>
<feature type="domain" description="C2H2-type" evidence="13">
    <location>
        <begin position="534"/>
        <end position="561"/>
    </location>
</feature>
<gene>
    <name evidence="15" type="ORF">AB205_0177460</name>
</gene>
<dbReference type="SMART" id="SM00355">
    <property type="entry name" value="ZnF_C2H2"/>
    <property type="match status" value="4"/>
</dbReference>
<feature type="non-terminal residue" evidence="15">
    <location>
        <position position="1"/>
    </location>
</feature>
<dbReference type="PROSITE" id="PS50950">
    <property type="entry name" value="ZF_THAP"/>
    <property type="match status" value="1"/>
</dbReference>
<keyword evidence="4" id="KW-0479">Metal-binding</keyword>
<dbReference type="PANTHER" id="PTHR16515">
    <property type="entry name" value="PR DOMAIN ZINC FINGER PROTEIN"/>
    <property type="match status" value="1"/>
</dbReference>
<dbReference type="EMBL" id="KV995313">
    <property type="protein sequence ID" value="PIO14938.1"/>
    <property type="molecule type" value="Genomic_DNA"/>
</dbReference>
<dbReference type="FunFam" id="3.30.160.60:FF:003288">
    <property type="entry name" value="Uncharacterized protein"/>
    <property type="match status" value="1"/>
</dbReference>
<name>A0A2G9QH26_AQUCT</name>
<dbReference type="FunFam" id="3.30.160.60:FF:000295">
    <property type="entry name" value="zinc finger protein 19"/>
    <property type="match status" value="1"/>
</dbReference>
<sequence length="645" mass="72747">RDNKPAERTVRSHRGETKTGSSPGFGGYTGVSIMPRCIVAGCSSKQNKSTAMRGVILHVFPPNVDRIKAWLMHIGQDFGNIDEFAQRVLHSKKNGSFRLCSDHFTPQSYVEHASKKLLRVDAVPTIFNLKDGASRPCVNKGILTASGNNYSTVSMPSTSNISCATSNTFPSYKDVLSRMGLYHKTKEASTQTQQVTNTVKECTVVKKTSGDHVIPSAYHRTSRVWSRSQEPIVEPSPLALTPEKSYNKILEVTNKISQLLTGEVPIWCQDVTLSFSMEENKNLEGHKDMDMGIKMENRSTLSSLDGSSNRITPERCPRPLNSMVENHKISDYQGENLVIIKVEVKEEPDESYVICGEPCREEEISTEISTDPEDTNITEKDIKTEEHGHMRIKEEEIPIAISTDPGDTRKTQRNIKAEEEEDEIQVRIKFEEEEIQMKIKEEEIPMEISTDGTYKMETYSFRLPGGETDDGTTDVSSDEYPVTTISNPVWGSTHFSPDPASLGSFSDHSYPLPLPTDSRDGEPVRCPDKGKGPHMCLLCKKCFSDKSILRQHEKTHKREMPYTCLECGKTFLHNSRFISHRRIHTGERPFSCSKCGKSFVNKPDLVRHHRTHTGEKPFSCSDCGKRFTQRVHLVTHQKKHVLQKH</sequence>
<dbReference type="OrthoDB" id="9885220at2759"/>
<feature type="region of interest" description="Disordered" evidence="12">
    <location>
        <begin position="1"/>
        <end position="24"/>
    </location>
</feature>
<feature type="domain" description="C2H2-type" evidence="13">
    <location>
        <begin position="562"/>
        <end position="589"/>
    </location>
</feature>
<evidence type="ECO:0000259" key="14">
    <source>
        <dbReference type="PROSITE" id="PS50950"/>
    </source>
</evidence>
<dbReference type="PROSITE" id="PS00028">
    <property type="entry name" value="ZINC_FINGER_C2H2_1"/>
    <property type="match status" value="4"/>
</dbReference>